<feature type="compositionally biased region" description="Polar residues" evidence="1">
    <location>
        <begin position="1"/>
        <end position="21"/>
    </location>
</feature>
<organism evidence="2 3">
    <name type="scientific">Aspergillus novoparasiticus</name>
    <dbReference type="NCBI Taxonomy" id="986946"/>
    <lineage>
        <taxon>Eukaryota</taxon>
        <taxon>Fungi</taxon>
        <taxon>Dikarya</taxon>
        <taxon>Ascomycota</taxon>
        <taxon>Pezizomycotina</taxon>
        <taxon>Eurotiomycetes</taxon>
        <taxon>Eurotiomycetidae</taxon>
        <taxon>Eurotiales</taxon>
        <taxon>Aspergillaceae</taxon>
        <taxon>Aspergillus</taxon>
        <taxon>Aspergillus subgen. Circumdati</taxon>
    </lineage>
</organism>
<reference evidence="2 3" key="1">
    <citation type="submission" date="2019-04" db="EMBL/GenBank/DDBJ databases">
        <title>Fungal friends and foes A comparative genomics study of 23 Aspergillus species from section Flavi.</title>
        <authorList>
            <consortium name="DOE Joint Genome Institute"/>
            <person name="Kjaerbolling I."/>
            <person name="Vesth T.C."/>
            <person name="Frisvad J.C."/>
            <person name="Nybo J.L."/>
            <person name="Theobald S."/>
            <person name="Kildgaard S."/>
            <person name="Petersen T.I."/>
            <person name="Kuo A."/>
            <person name="Sato A."/>
            <person name="Lyhne E.K."/>
            <person name="Kogle M.E."/>
            <person name="Wiebenga A."/>
            <person name="Kun R.S."/>
            <person name="Lubbers R.J."/>
            <person name="Makela M.R."/>
            <person name="Barry K."/>
            <person name="Chovatia M."/>
            <person name="Clum A."/>
            <person name="Daum C."/>
            <person name="Haridas S."/>
            <person name="He G."/>
            <person name="LaButti K."/>
            <person name="Lipzen A."/>
            <person name="Mondo S."/>
            <person name="Pangilinan J."/>
            <person name="Riley R."/>
            <person name="Salamov A."/>
            <person name="Simmons B.A."/>
            <person name="Magnuson J.K."/>
            <person name="Henrissat B."/>
            <person name="Mortensen U.H."/>
            <person name="Larsen T.O."/>
            <person name="De vries R.P."/>
            <person name="Grigoriev I.V."/>
            <person name="Machida M."/>
            <person name="Baker S.E."/>
            <person name="Andersen M.R."/>
        </authorList>
    </citation>
    <scope>NUCLEOTIDE SEQUENCE [LARGE SCALE GENOMIC DNA]</scope>
    <source>
        <strain evidence="2 3">CBS 126849</strain>
    </source>
</reference>
<accession>A0A5N6F334</accession>
<gene>
    <name evidence="2" type="ORF">BDV33DRAFT_188928</name>
</gene>
<dbReference type="EMBL" id="ML733405">
    <property type="protein sequence ID" value="KAB8223585.1"/>
    <property type="molecule type" value="Genomic_DNA"/>
</dbReference>
<protein>
    <submittedName>
        <fullName evidence="2">Uncharacterized protein</fullName>
    </submittedName>
</protein>
<dbReference type="Proteomes" id="UP000326799">
    <property type="component" value="Unassembled WGS sequence"/>
</dbReference>
<feature type="region of interest" description="Disordered" evidence="1">
    <location>
        <begin position="48"/>
        <end position="89"/>
    </location>
</feature>
<proteinExistence type="predicted"/>
<evidence type="ECO:0000256" key="1">
    <source>
        <dbReference type="SAM" id="MobiDB-lite"/>
    </source>
</evidence>
<name>A0A5N6F334_9EURO</name>
<evidence type="ECO:0000313" key="2">
    <source>
        <dbReference type="EMBL" id="KAB8223585.1"/>
    </source>
</evidence>
<feature type="region of interest" description="Disordered" evidence="1">
    <location>
        <begin position="1"/>
        <end position="34"/>
    </location>
</feature>
<keyword evidence="3" id="KW-1185">Reference proteome</keyword>
<evidence type="ECO:0000313" key="3">
    <source>
        <dbReference type="Proteomes" id="UP000326799"/>
    </source>
</evidence>
<sequence>MPMHSSHTVVPVQRSSKSGGNNCRFRVSPSNYQIRPLHPRNTIRVRVKGRGRDTLKATWAEEEEGTRESNPSHDTRKRKRRKENNPTPK</sequence>
<dbReference type="AlphaFoldDB" id="A0A5N6F334"/>